<dbReference type="HOGENOM" id="CLU_169114_0_0_1"/>
<dbReference type="STRING" id="717646.M2NCI3"/>
<dbReference type="eggNOG" id="ENOG502S8Z8">
    <property type="taxonomic scope" value="Eukaryota"/>
</dbReference>
<feature type="non-terminal residue" evidence="2">
    <location>
        <position position="1"/>
    </location>
</feature>
<evidence type="ECO:0000256" key="1">
    <source>
        <dbReference type="SAM" id="Coils"/>
    </source>
</evidence>
<proteinExistence type="predicted"/>
<keyword evidence="1" id="KW-0175">Coiled coil</keyword>
<feature type="coiled-coil region" evidence="1">
    <location>
        <begin position="28"/>
        <end position="55"/>
    </location>
</feature>
<evidence type="ECO:0000313" key="2">
    <source>
        <dbReference type="EMBL" id="EMC96595.1"/>
    </source>
</evidence>
<reference evidence="2 3" key="1">
    <citation type="journal article" date="2012" name="PLoS Pathog.">
        <title>Diverse lifestyles and strategies of plant pathogenesis encoded in the genomes of eighteen Dothideomycetes fungi.</title>
        <authorList>
            <person name="Ohm R.A."/>
            <person name="Feau N."/>
            <person name="Henrissat B."/>
            <person name="Schoch C.L."/>
            <person name="Horwitz B.A."/>
            <person name="Barry K.W."/>
            <person name="Condon B.J."/>
            <person name="Copeland A.C."/>
            <person name="Dhillon B."/>
            <person name="Glaser F."/>
            <person name="Hesse C.N."/>
            <person name="Kosti I."/>
            <person name="LaButti K."/>
            <person name="Lindquist E.A."/>
            <person name="Lucas S."/>
            <person name="Salamov A.A."/>
            <person name="Bradshaw R.E."/>
            <person name="Ciuffetti L."/>
            <person name="Hamelin R.C."/>
            <person name="Kema G.H.J."/>
            <person name="Lawrence C."/>
            <person name="Scott J.A."/>
            <person name="Spatafora J.W."/>
            <person name="Turgeon B.G."/>
            <person name="de Wit P.J.G.M."/>
            <person name="Zhong S."/>
            <person name="Goodwin S.B."/>
            <person name="Grigoriev I.V."/>
        </authorList>
    </citation>
    <scope>NUCLEOTIDE SEQUENCE [LARGE SCALE GENOMIC DNA]</scope>
    <source>
        <strain evidence="2 3">UAMH 10762</strain>
    </source>
</reference>
<dbReference type="RefSeq" id="XP_007676247.1">
    <property type="nucleotide sequence ID" value="XM_007678057.1"/>
</dbReference>
<gene>
    <name evidence="2" type="ORF">BAUCODRAFT_69406</name>
</gene>
<sequence length="90" mass="10170">RVHPALADLPKVVEGGRAAEPLIDTSRLQKLQDEAEKLRKVIEEKEARKRKGLREWDRLSREVEVAGLRSELAERAVRELNGEAEGQAAF</sequence>
<name>M2NCI3_BAUPA</name>
<dbReference type="AlphaFoldDB" id="M2NCI3"/>
<dbReference type="Proteomes" id="UP000011761">
    <property type="component" value="Unassembled WGS sequence"/>
</dbReference>
<dbReference type="OrthoDB" id="5424692at2759"/>
<dbReference type="KEGG" id="bcom:BAUCODRAFT_69406"/>
<organism evidence="2 3">
    <name type="scientific">Baudoinia panamericana (strain UAMH 10762)</name>
    <name type="common">Angels' share fungus</name>
    <name type="synonym">Baudoinia compniacensis (strain UAMH 10762)</name>
    <dbReference type="NCBI Taxonomy" id="717646"/>
    <lineage>
        <taxon>Eukaryota</taxon>
        <taxon>Fungi</taxon>
        <taxon>Dikarya</taxon>
        <taxon>Ascomycota</taxon>
        <taxon>Pezizomycotina</taxon>
        <taxon>Dothideomycetes</taxon>
        <taxon>Dothideomycetidae</taxon>
        <taxon>Mycosphaerellales</taxon>
        <taxon>Teratosphaeriaceae</taxon>
        <taxon>Baudoinia</taxon>
    </lineage>
</organism>
<accession>M2NCI3</accession>
<evidence type="ECO:0000313" key="3">
    <source>
        <dbReference type="Proteomes" id="UP000011761"/>
    </source>
</evidence>
<keyword evidence="3" id="KW-1185">Reference proteome</keyword>
<dbReference type="GeneID" id="19116524"/>
<protein>
    <submittedName>
        <fullName evidence="2">Uncharacterized protein</fullName>
    </submittedName>
</protein>
<dbReference type="EMBL" id="KB445555">
    <property type="protein sequence ID" value="EMC96595.1"/>
    <property type="molecule type" value="Genomic_DNA"/>
</dbReference>